<evidence type="ECO:0000259" key="5">
    <source>
        <dbReference type="PROSITE" id="PS50835"/>
    </source>
</evidence>
<dbReference type="InterPro" id="IPR007110">
    <property type="entry name" value="Ig-like_dom"/>
</dbReference>
<keyword evidence="1" id="KW-0732">Signal</keyword>
<dbReference type="GO" id="GO:0004888">
    <property type="term" value="F:transmembrane signaling receptor activity"/>
    <property type="evidence" value="ECO:0007669"/>
    <property type="project" value="TreeGrafter"/>
</dbReference>
<keyword evidence="4" id="KW-1133">Transmembrane helix</keyword>
<feature type="compositionally biased region" description="Polar residues" evidence="3">
    <location>
        <begin position="553"/>
        <end position="562"/>
    </location>
</feature>
<keyword evidence="2" id="KW-1015">Disulfide bond</keyword>
<feature type="domain" description="Ig-like" evidence="5">
    <location>
        <begin position="140"/>
        <end position="207"/>
    </location>
</feature>
<dbReference type="RefSeq" id="XP_042566327.1">
    <property type="nucleotide sequence ID" value="XM_042710393.1"/>
</dbReference>
<dbReference type="KEGG" id="char:105892218"/>
<keyword evidence="4" id="KW-0812">Transmembrane</keyword>
<reference evidence="7" key="1">
    <citation type="submission" date="2025-08" db="UniProtKB">
        <authorList>
            <consortium name="RefSeq"/>
        </authorList>
    </citation>
    <scope>IDENTIFICATION</scope>
</reference>
<dbReference type="InterPro" id="IPR050488">
    <property type="entry name" value="Ig_Fc_receptor"/>
</dbReference>
<dbReference type="OrthoDB" id="6151406at2759"/>
<dbReference type="InterPro" id="IPR003598">
    <property type="entry name" value="Ig_sub2"/>
</dbReference>
<feature type="domain" description="Ig-like" evidence="5">
    <location>
        <begin position="791"/>
        <end position="856"/>
    </location>
</feature>
<feature type="domain" description="Ig-like" evidence="5">
    <location>
        <begin position="501"/>
        <end position="580"/>
    </location>
</feature>
<dbReference type="Pfam" id="PF13895">
    <property type="entry name" value="Ig_2"/>
    <property type="match status" value="1"/>
</dbReference>
<dbReference type="GO" id="GO:0009897">
    <property type="term" value="C:external side of plasma membrane"/>
    <property type="evidence" value="ECO:0007669"/>
    <property type="project" value="TreeGrafter"/>
</dbReference>
<feature type="domain" description="Ig-like" evidence="5">
    <location>
        <begin position="586"/>
        <end position="688"/>
    </location>
</feature>
<feature type="compositionally biased region" description="Polar residues" evidence="3">
    <location>
        <begin position="394"/>
        <end position="410"/>
    </location>
</feature>
<keyword evidence="4" id="KW-0472">Membrane</keyword>
<evidence type="ECO:0000256" key="4">
    <source>
        <dbReference type="SAM" id="Phobius"/>
    </source>
</evidence>
<dbReference type="GO" id="GO:0006955">
    <property type="term" value="P:immune response"/>
    <property type="evidence" value="ECO:0007669"/>
    <property type="project" value="TreeGrafter"/>
</dbReference>
<dbReference type="Proteomes" id="UP000515152">
    <property type="component" value="Chromosome 18"/>
</dbReference>
<evidence type="ECO:0000256" key="1">
    <source>
        <dbReference type="ARBA" id="ARBA00022729"/>
    </source>
</evidence>
<evidence type="ECO:0000256" key="3">
    <source>
        <dbReference type="SAM" id="MobiDB-lite"/>
    </source>
</evidence>
<feature type="transmembrane region" description="Helical" evidence="4">
    <location>
        <begin position="883"/>
        <end position="905"/>
    </location>
</feature>
<evidence type="ECO:0000313" key="7">
    <source>
        <dbReference type="RefSeq" id="XP_042566327.1"/>
    </source>
</evidence>
<feature type="domain" description="Ig-like" evidence="5">
    <location>
        <begin position="701"/>
        <end position="787"/>
    </location>
</feature>
<dbReference type="PROSITE" id="PS50835">
    <property type="entry name" value="IG_LIKE"/>
    <property type="match status" value="9"/>
</dbReference>
<protein>
    <submittedName>
        <fullName evidence="7">Basement membrane-specific heparan sulfate proteoglycan core protein-like</fullName>
    </submittedName>
</protein>
<dbReference type="PANTHER" id="PTHR11481">
    <property type="entry name" value="IMMUNOGLOBULIN FC RECEPTOR"/>
    <property type="match status" value="1"/>
</dbReference>
<sequence length="928" mass="102894">MYNRRGNWQPHRYTSIAGTLPEAMVTVVSPQGPYYTGDEVTLRCDIAEYTDWYNWYRDNDYIHTQDSKTTTINLPDQAGQYQYTCAGHRESRPRSPPRSAPVSISITARNQNKCSGFSSCASFWRTDHLAGGTNSTTSKPNLTSSTGHQLLTGDSVTLTCELGVSSGLVFYWYRDTQTSDPVNQTDVNSYSIISVKVSDGGQYWCRAGRGDPVYHTQYSDAVEIKGTDKPTATLSVVSPHGPYYPGDRVTLRCDIAGDTDWNQYSWFRNSNYIINGQSQTITSDLPNHVGQYQYTCEGHRESRPETSQRSTPVSITVRALPLATLTVEPHSPVFTGETVTLKCVIESHSGWVYKWYKDRVNNVVFDGDTFTVKEVTESHNGKYWCKGERKERPTSSQITSETTVKVQASKPKLTSSTGHQLLTGDSVTLTCELGVSSGLVFYWYRNTQTSDPVNQTDGNSYSIISVKVSDGGQYWCRAGRGDPVYHTQYSDAVEIKGTERPKAAVTLKSNWTVFFSGEKVSLRCDIKSGESSDWGYSWFRNGVYKPEKEHEINPSQSGNYTCKGQRKRDKKESEESAAVGITVYSEKAQAVLGSLSQMWLTEGDSVTLSCEVRGSTTGWRLHWYKTAPYSPELVYVLHENRGYYLQLVSDSISGAGGSYTLSPAALRHTGVYVCRAERGEPAYHTEFSQPQPLWVTGVSSPSSVIIHSNWTQIFTYESLSLSCGVQGNSTGWRLRWFTGRGGESKCPTDWRSETGSSCTIRSASSSDSGVYWCQSESGEQSNPVNITVHTGDVILESPAHPVTEGDPLTLCCRYRYKPSNISADFYKDGTLLQTSTTGEMTIPAVSESHEGVYRCRNPEKGESPETWITVKETNSAYVDSGSFILLAVRAVMGISLVLVGAFSVFRLHHSKYLSGKTTETSSSSSSSR</sequence>
<dbReference type="GO" id="GO:0007166">
    <property type="term" value="P:cell surface receptor signaling pathway"/>
    <property type="evidence" value="ECO:0007669"/>
    <property type="project" value="TreeGrafter"/>
</dbReference>
<keyword evidence="6" id="KW-1185">Reference proteome</keyword>
<dbReference type="GeneID" id="105892218"/>
<name>A0A8M1KR19_CLUHA</name>
<feature type="domain" description="Ig-like" evidence="5">
    <location>
        <begin position="321"/>
        <end position="405"/>
    </location>
</feature>
<evidence type="ECO:0000313" key="6">
    <source>
        <dbReference type="Proteomes" id="UP000515152"/>
    </source>
</evidence>
<proteinExistence type="predicted"/>
<dbReference type="AlphaFoldDB" id="A0A8M1KR19"/>
<feature type="domain" description="Ig-like" evidence="5">
    <location>
        <begin position="230"/>
        <end position="316"/>
    </location>
</feature>
<accession>A0A8M1KR19</accession>
<dbReference type="SMART" id="SM00409">
    <property type="entry name" value="IG"/>
    <property type="match status" value="9"/>
</dbReference>
<gene>
    <name evidence="7" type="primary">LOC105892218</name>
</gene>
<dbReference type="InterPro" id="IPR003599">
    <property type="entry name" value="Ig_sub"/>
</dbReference>
<dbReference type="PANTHER" id="PTHR11481:SF64">
    <property type="entry name" value="FC RECEPTOR-LIKE PROTEIN 4"/>
    <property type="match status" value="1"/>
</dbReference>
<dbReference type="SMART" id="SM00408">
    <property type="entry name" value="IGc2"/>
    <property type="match status" value="6"/>
</dbReference>
<evidence type="ECO:0000256" key="2">
    <source>
        <dbReference type="ARBA" id="ARBA00023157"/>
    </source>
</evidence>
<feature type="domain" description="Ig-like" evidence="5">
    <location>
        <begin position="21"/>
        <end position="103"/>
    </location>
</feature>
<dbReference type="Pfam" id="PF13927">
    <property type="entry name" value="Ig_3"/>
    <property type="match status" value="4"/>
</dbReference>
<feature type="domain" description="Ig-like" evidence="5">
    <location>
        <begin position="411"/>
        <end position="478"/>
    </location>
</feature>
<feature type="region of interest" description="Disordered" evidence="3">
    <location>
        <begin position="390"/>
        <end position="410"/>
    </location>
</feature>
<feature type="region of interest" description="Disordered" evidence="3">
    <location>
        <begin position="549"/>
        <end position="574"/>
    </location>
</feature>
<organism evidence="6 7">
    <name type="scientific">Clupea harengus</name>
    <name type="common">Atlantic herring</name>
    <dbReference type="NCBI Taxonomy" id="7950"/>
    <lineage>
        <taxon>Eukaryota</taxon>
        <taxon>Metazoa</taxon>
        <taxon>Chordata</taxon>
        <taxon>Craniata</taxon>
        <taxon>Vertebrata</taxon>
        <taxon>Euteleostomi</taxon>
        <taxon>Actinopterygii</taxon>
        <taxon>Neopterygii</taxon>
        <taxon>Teleostei</taxon>
        <taxon>Clupei</taxon>
        <taxon>Clupeiformes</taxon>
        <taxon>Clupeoidei</taxon>
        <taxon>Clupeidae</taxon>
        <taxon>Clupea</taxon>
    </lineage>
</organism>